<proteinExistence type="predicted"/>
<reference evidence="1" key="1">
    <citation type="journal article" date="2021" name="Proc. Natl. Acad. Sci. U.S.A.">
        <title>A Catalog of Tens of Thousands of Viruses from Human Metagenomes Reveals Hidden Associations with Chronic Diseases.</title>
        <authorList>
            <person name="Tisza M.J."/>
            <person name="Buck C.B."/>
        </authorList>
    </citation>
    <scope>NUCLEOTIDE SEQUENCE</scope>
    <source>
        <strain evidence="1">Ct2D011</strain>
    </source>
</reference>
<organism evidence="1">
    <name type="scientific">Siphoviridae sp. ct2D011</name>
    <dbReference type="NCBI Taxonomy" id="2825314"/>
    <lineage>
        <taxon>Viruses</taxon>
        <taxon>Duplodnaviria</taxon>
        <taxon>Heunggongvirae</taxon>
        <taxon>Uroviricota</taxon>
        <taxon>Caudoviricetes</taxon>
    </lineage>
</organism>
<name>A0A8S5V9J1_9CAUD</name>
<sequence length="106" mass="12331">MRAKGSYEESKSAFLGMDKDISRMMEKILENKKLLKLLYYSTPDSLSKSDLDGEQIKSLITNNQITNVPEIKINSEGEGRNYLVITFDEFKPNDTNNFYRDHVIRF</sequence>
<accession>A0A8S5V9J1</accession>
<evidence type="ECO:0000313" key="1">
    <source>
        <dbReference type="EMBL" id="DAG03271.1"/>
    </source>
</evidence>
<dbReference type="EMBL" id="BK016226">
    <property type="protein sequence ID" value="DAG03271.1"/>
    <property type="molecule type" value="Genomic_DNA"/>
</dbReference>
<protein>
    <submittedName>
        <fullName evidence="1">Uncharacterized protein</fullName>
    </submittedName>
</protein>